<evidence type="ECO:0000256" key="5">
    <source>
        <dbReference type="ARBA" id="ARBA00022793"/>
    </source>
</evidence>
<dbReference type="HOGENOM" id="CLU_1226653_0_0_1"/>
<keyword evidence="6" id="KW-0822">Tryptophan biosynthesis</keyword>
<keyword evidence="7" id="KW-0057">Aromatic amino acid biosynthesis</keyword>
<dbReference type="GO" id="GO:0000162">
    <property type="term" value="P:L-tryptophan biosynthetic process"/>
    <property type="evidence" value="ECO:0007669"/>
    <property type="project" value="UniProtKB-UniPathway"/>
</dbReference>
<keyword evidence="11" id="KW-1185">Reference proteome</keyword>
<dbReference type="InterPro" id="IPR013798">
    <property type="entry name" value="Indole-3-glycerol_P_synth_dom"/>
</dbReference>
<evidence type="ECO:0000256" key="2">
    <source>
        <dbReference type="ARBA" id="ARBA00004696"/>
    </source>
</evidence>
<dbReference type="InterPro" id="IPR045186">
    <property type="entry name" value="Indole-3-glycerol_P_synth"/>
</dbReference>
<evidence type="ECO:0000259" key="9">
    <source>
        <dbReference type="Pfam" id="PF00218"/>
    </source>
</evidence>
<organism evidence="11">
    <name type="scientific">Arabidopsis lyrata subsp. lyrata</name>
    <name type="common">Lyre-leaved rock-cress</name>
    <dbReference type="NCBI Taxonomy" id="81972"/>
    <lineage>
        <taxon>Eukaryota</taxon>
        <taxon>Viridiplantae</taxon>
        <taxon>Streptophyta</taxon>
        <taxon>Embryophyta</taxon>
        <taxon>Tracheophyta</taxon>
        <taxon>Spermatophyta</taxon>
        <taxon>Magnoliopsida</taxon>
        <taxon>eudicotyledons</taxon>
        <taxon>Gunneridae</taxon>
        <taxon>Pentapetalae</taxon>
        <taxon>rosids</taxon>
        <taxon>malvids</taxon>
        <taxon>Brassicales</taxon>
        <taxon>Brassicaceae</taxon>
        <taxon>Camelineae</taxon>
        <taxon>Arabidopsis</taxon>
    </lineage>
</organism>
<dbReference type="Proteomes" id="UP000008694">
    <property type="component" value="Unassembled WGS sequence"/>
</dbReference>
<evidence type="ECO:0000313" key="10">
    <source>
        <dbReference type="EMBL" id="EFH40140.1"/>
    </source>
</evidence>
<evidence type="ECO:0000256" key="3">
    <source>
        <dbReference type="ARBA" id="ARBA00012362"/>
    </source>
</evidence>
<dbReference type="GO" id="GO:0004425">
    <property type="term" value="F:indole-3-glycerol-phosphate synthase activity"/>
    <property type="evidence" value="ECO:0007669"/>
    <property type="project" value="UniProtKB-EC"/>
</dbReference>
<dbReference type="KEGG" id="aly:9301696"/>
<keyword evidence="4" id="KW-0028">Amino-acid biosynthesis</keyword>
<comment type="catalytic activity">
    <reaction evidence="1">
        <text>1-(2-carboxyphenylamino)-1-deoxy-D-ribulose 5-phosphate + H(+) = (1S,2R)-1-C-(indol-3-yl)glycerol 3-phosphate + CO2 + H2O</text>
        <dbReference type="Rhea" id="RHEA:23476"/>
        <dbReference type="ChEBI" id="CHEBI:15377"/>
        <dbReference type="ChEBI" id="CHEBI:15378"/>
        <dbReference type="ChEBI" id="CHEBI:16526"/>
        <dbReference type="ChEBI" id="CHEBI:58613"/>
        <dbReference type="ChEBI" id="CHEBI:58866"/>
        <dbReference type="EC" id="4.1.1.48"/>
    </reaction>
</comment>
<dbReference type="PANTHER" id="PTHR22854">
    <property type="entry name" value="TRYPTOPHAN BIOSYNTHESIS PROTEIN"/>
    <property type="match status" value="1"/>
</dbReference>
<dbReference type="EMBL" id="GL348720">
    <property type="protein sequence ID" value="EFH40140.1"/>
    <property type="molecule type" value="Genomic_DNA"/>
</dbReference>
<dbReference type="OrthoDB" id="524799at2759"/>
<dbReference type="InterPro" id="IPR011060">
    <property type="entry name" value="RibuloseP-bd_barrel"/>
</dbReference>
<dbReference type="AlphaFoldDB" id="D7ML42"/>
<dbReference type="PANTHER" id="PTHR22854:SF2">
    <property type="entry name" value="INDOLE-3-GLYCEROL-PHOSPHATE SYNTHASE"/>
    <property type="match status" value="1"/>
</dbReference>
<dbReference type="PROSITE" id="PS00614">
    <property type="entry name" value="IGPS"/>
    <property type="match status" value="1"/>
</dbReference>
<feature type="domain" description="Indole-3-glycerol phosphate synthase" evidence="9">
    <location>
        <begin position="113"/>
        <end position="210"/>
    </location>
</feature>
<evidence type="ECO:0000313" key="11">
    <source>
        <dbReference type="Proteomes" id="UP000008694"/>
    </source>
</evidence>
<evidence type="ECO:0000256" key="4">
    <source>
        <dbReference type="ARBA" id="ARBA00022605"/>
    </source>
</evidence>
<reference evidence="11" key="1">
    <citation type="journal article" date="2011" name="Nat. Genet.">
        <title>The Arabidopsis lyrata genome sequence and the basis of rapid genome size change.</title>
        <authorList>
            <person name="Hu T.T."/>
            <person name="Pattyn P."/>
            <person name="Bakker E.G."/>
            <person name="Cao J."/>
            <person name="Cheng J.-F."/>
            <person name="Clark R.M."/>
            <person name="Fahlgren N."/>
            <person name="Fawcett J.A."/>
            <person name="Grimwood J."/>
            <person name="Gundlach H."/>
            <person name="Haberer G."/>
            <person name="Hollister J.D."/>
            <person name="Ossowski S."/>
            <person name="Ottilar R.P."/>
            <person name="Salamov A.A."/>
            <person name="Schneeberger K."/>
            <person name="Spannagl M."/>
            <person name="Wang X."/>
            <person name="Yang L."/>
            <person name="Nasrallah M.E."/>
            <person name="Bergelson J."/>
            <person name="Carrington J.C."/>
            <person name="Gaut B.S."/>
            <person name="Schmutz J."/>
            <person name="Mayer K.F.X."/>
            <person name="Van de Peer Y."/>
            <person name="Grigoriev I.V."/>
            <person name="Nordborg M."/>
            <person name="Weigel D."/>
            <person name="Guo Y.-L."/>
        </authorList>
    </citation>
    <scope>NUCLEOTIDE SEQUENCE [LARGE SCALE GENOMIC DNA]</scope>
    <source>
        <strain evidence="11">cv. MN47</strain>
    </source>
</reference>
<dbReference type="InterPro" id="IPR001468">
    <property type="entry name" value="Indole-3-GlycerolPSynthase_CS"/>
</dbReference>
<dbReference type="SUPFAM" id="SSF51366">
    <property type="entry name" value="Ribulose-phoshate binding barrel"/>
    <property type="match status" value="1"/>
</dbReference>
<evidence type="ECO:0000256" key="1">
    <source>
        <dbReference type="ARBA" id="ARBA00001633"/>
    </source>
</evidence>
<dbReference type="Gramene" id="fgenesh1_pg.C_scaffold_8000812">
    <property type="protein sequence ID" value="fgenesh1_pg.C_scaffold_8000812"/>
    <property type="gene ID" value="fgenesh1_pg.C_scaffold_8000812"/>
</dbReference>
<sequence length="213" mass="23873">MEAMRSLQHFPSSAIQRRLSQFNIHDKLTRPSSCLPLRAQKSGITEGSSDSALEGKVSDLKISEQEVGMYQNEVVESQGIRIRRRPPTGPPLHYVGPFEFRLQNEGNTPRNILEEIVWHKDKEVAQMKERKPLYTLKKALDNVPPAKDFIGALRSAHQRTGLPGLIAEVKKASPSRGILREDFNPVEIAQAYEKGGAACLSVLTDDKYFQVIP</sequence>
<evidence type="ECO:0000256" key="7">
    <source>
        <dbReference type="ARBA" id="ARBA00023141"/>
    </source>
</evidence>
<dbReference type="GO" id="GO:0004640">
    <property type="term" value="F:phosphoribosylanthranilate isomerase activity"/>
    <property type="evidence" value="ECO:0007669"/>
    <property type="project" value="TreeGrafter"/>
</dbReference>
<evidence type="ECO:0000256" key="6">
    <source>
        <dbReference type="ARBA" id="ARBA00022822"/>
    </source>
</evidence>
<accession>D7ML42</accession>
<dbReference type="Pfam" id="PF00218">
    <property type="entry name" value="IGPS"/>
    <property type="match status" value="1"/>
</dbReference>
<keyword evidence="5" id="KW-0210">Decarboxylase</keyword>
<evidence type="ECO:0000256" key="8">
    <source>
        <dbReference type="ARBA" id="ARBA00023239"/>
    </source>
</evidence>
<dbReference type="EC" id="4.1.1.48" evidence="3"/>
<dbReference type="InterPro" id="IPR013785">
    <property type="entry name" value="Aldolase_TIM"/>
</dbReference>
<protein>
    <recommendedName>
        <fullName evidence="3">indole-3-glycerol-phosphate synthase</fullName>
        <ecNumber evidence="3">4.1.1.48</ecNumber>
    </recommendedName>
</protein>
<dbReference type="STRING" id="81972.D7ML42"/>
<dbReference type="UniPathway" id="UPA00035">
    <property type="reaction ID" value="UER00043"/>
</dbReference>
<gene>
    <name evidence="10" type="ORF">ARALYDRAFT_357025</name>
</gene>
<keyword evidence="8" id="KW-0456">Lyase</keyword>
<name>D7ML42_ARALL</name>
<comment type="pathway">
    <text evidence="2">Amino-acid biosynthesis; L-tryptophan biosynthesis; L-tryptophan from chorismate: step 4/5.</text>
</comment>
<proteinExistence type="predicted"/>
<dbReference type="eggNOG" id="KOG4201">
    <property type="taxonomic scope" value="Eukaryota"/>
</dbReference>
<dbReference type="Gene3D" id="3.20.20.70">
    <property type="entry name" value="Aldolase class I"/>
    <property type="match status" value="1"/>
</dbReference>